<evidence type="ECO:0000313" key="5">
    <source>
        <dbReference type="Proteomes" id="UP000440513"/>
    </source>
</evidence>
<feature type="domain" description="PA14" evidence="3">
    <location>
        <begin position="707"/>
        <end position="898"/>
    </location>
</feature>
<evidence type="ECO:0000256" key="1">
    <source>
        <dbReference type="SAM" id="MobiDB-lite"/>
    </source>
</evidence>
<protein>
    <submittedName>
        <fullName evidence="4">LPXTG cell wall anchor domain-containing protein</fullName>
    </submittedName>
</protein>
<proteinExistence type="predicted"/>
<keyword evidence="2" id="KW-1133">Transmembrane helix</keyword>
<dbReference type="InterPro" id="IPR013783">
    <property type="entry name" value="Ig-like_fold"/>
</dbReference>
<keyword evidence="2" id="KW-0472">Membrane</keyword>
<dbReference type="NCBIfam" id="TIGR01167">
    <property type="entry name" value="LPXTG_anchor"/>
    <property type="match status" value="1"/>
</dbReference>
<keyword evidence="5" id="KW-1185">Reference proteome</keyword>
<dbReference type="InterPro" id="IPR055382">
    <property type="entry name" value="DUF7601"/>
</dbReference>
<sequence length="1313" mass="144361">MGKAFLKNTADLLQKKHKRKQWQKIMISLSLVVALLTSCLLIHPAITMSRQATCGQEEHTHTEKCYEKKLICNKEEQSISESSETEGEESVEAHTHSDACYENVLICGKQEHTHSEACYPKEEDKKEEVAANTEEEKSEDKDVKSEDQEDKAEEKTEDTEKAEARTLKVDQADYTVEVDCPAEANIPKDAKLKVREIKTGTAEYNGYYEKAQKAVASGDETDISFARFFDISFEVDGKEIEPEAKVEVKITYDDKVEVPEKGKVKSVHFGNKTEVLDVKTNEKNGKMDEVKFDADSFSVYAIVGTETLTGDVLTADGKTYTVTVTYGADAKIPEGASLKITEFDESSQEYAEAKALVTEKKKAENKFFDVSSMGLDALDISIVDKDGKEMEPAAPVGVKIERKSLPENVDEQDLQNTMEVEHIDESSGKAVAYKVADTNDQTSGTVSIDKSGAVAEFQVGSFSKFTITWENNKNSATVFFVDQAGKEITTNATLNTVAASEESVTELDLSKYAVNGYTFQNVQLVHKDIVYPKGETIGNKLKPVADADGNVKWQYTYTTMPVGETKETTHTAEIEDEDKIYAIYSKGNSLTTVSTVDNKALGFHLYMTDYSKAGNDINIGGSYGDGSTKQGLYASTIEGDILKTVGGTSLESLFSKSNEVSHLFLKSVYDETGYFYYNSADNFASLSGSNFTVYNQLGTPSGDNKFYYKRGNFMPYNTLKTSSIRNRNLYDDNGTALSNTNPRYNEALYDFNEGNNFYFGMYGTADFYQPVNGQVNGSDMIYEFTGDDDMVVYIDGTLVLDLGGIHDAQSGFINFATGVVGYTNQKTNQAVNWNYTTIKNMFEKAGTLNTTRWDEDTFADGTEHKIQIFYQERGAGASNLKMKVNIPPIPDGSITVSKTVEGLDSTQAAEETYILQLKKKVAGSNEYVGAANQKYTLSDETSVSHTTDADGKFSIKAGQIATFAGIEAGTEIQVVEPDTGRIYDVTYTSTDSSGNLINSSEGGSAVVPAAGYVAVKVKNNAERHSKSLTIKKKFFVEGNEVEAAPSTEKYNGATYTLKESSDNGATWNELYTISYSSFTNAEYTFRQLDPRKQYQVIENITSDTDGAAAGTYYEKTEYEVAVGSNGNGTVASGVKLEDSKNNFIDNTVTFKNHYQKDYVSFMKHNEGNDPLPGAVFTLYQADGTTVVEDNLESDENGDFTPDQNYKLSEGTYYLVETSAPAGYNKLAHRVKIVVDALGSISATMEGTSVGKELAVLNANTNTYVITIQNNPGIELPNTGGSGTLPYTLSGLALMFIAAWMYGFIMRSRGRRLN</sequence>
<dbReference type="Gene3D" id="2.60.40.10">
    <property type="entry name" value="Immunoglobulins"/>
    <property type="match status" value="1"/>
</dbReference>
<name>A0A7X2P2A9_9FIRM</name>
<dbReference type="Gene3D" id="2.60.40.1140">
    <property type="entry name" value="Collagen-binding surface protein Cna, B-type domain"/>
    <property type="match status" value="1"/>
</dbReference>
<gene>
    <name evidence="4" type="ORF">FYJ57_04890</name>
</gene>
<feature type="region of interest" description="Disordered" evidence="1">
    <location>
        <begin position="116"/>
        <end position="166"/>
    </location>
</feature>
<dbReference type="RefSeq" id="WP_154431735.1">
    <property type="nucleotide sequence ID" value="NZ_VUMS01000007.1"/>
</dbReference>
<dbReference type="InterPro" id="IPR041033">
    <property type="entry name" value="SpaA_PFL_dom_1"/>
</dbReference>
<organism evidence="4 5">
    <name type="scientific">Oliverpabstia intestinalis</name>
    <dbReference type="NCBI Taxonomy" id="2606633"/>
    <lineage>
        <taxon>Bacteria</taxon>
        <taxon>Bacillati</taxon>
        <taxon>Bacillota</taxon>
        <taxon>Clostridia</taxon>
        <taxon>Lachnospirales</taxon>
        <taxon>Lachnospiraceae</taxon>
        <taxon>Oliverpabstia</taxon>
    </lineage>
</organism>
<dbReference type="Pfam" id="PF17802">
    <property type="entry name" value="SpaA"/>
    <property type="match status" value="1"/>
</dbReference>
<dbReference type="EMBL" id="VUMS01000007">
    <property type="protein sequence ID" value="MST66079.1"/>
    <property type="molecule type" value="Genomic_DNA"/>
</dbReference>
<feature type="transmembrane region" description="Helical" evidence="2">
    <location>
        <begin position="1284"/>
        <end position="1304"/>
    </location>
</feature>
<evidence type="ECO:0000256" key="2">
    <source>
        <dbReference type="SAM" id="Phobius"/>
    </source>
</evidence>
<dbReference type="Proteomes" id="UP000440513">
    <property type="component" value="Unassembled WGS sequence"/>
</dbReference>
<evidence type="ECO:0000313" key="4">
    <source>
        <dbReference type="EMBL" id="MST66079.1"/>
    </source>
</evidence>
<comment type="caution">
    <text evidence="4">The sequence shown here is derived from an EMBL/GenBank/DDBJ whole genome shotgun (WGS) entry which is preliminary data.</text>
</comment>
<dbReference type="InterPro" id="IPR037524">
    <property type="entry name" value="PA14/GLEYA"/>
</dbReference>
<accession>A0A7X2P2A9</accession>
<evidence type="ECO:0000259" key="3">
    <source>
        <dbReference type="PROSITE" id="PS51820"/>
    </source>
</evidence>
<keyword evidence="2" id="KW-0812">Transmembrane</keyword>
<feature type="transmembrane region" description="Helical" evidence="2">
    <location>
        <begin position="25"/>
        <end position="46"/>
    </location>
</feature>
<reference evidence="4 5" key="1">
    <citation type="submission" date="2019-08" db="EMBL/GenBank/DDBJ databases">
        <title>In-depth cultivation of the pig gut microbiome towards novel bacterial diversity and tailored functional studies.</title>
        <authorList>
            <person name="Wylensek D."/>
            <person name="Hitch T.C.A."/>
            <person name="Clavel T."/>
        </authorList>
    </citation>
    <scope>NUCLEOTIDE SEQUENCE [LARGE SCALE GENOMIC DNA]</scope>
    <source>
        <strain evidence="4 5">BSM-380-WT-5A</strain>
    </source>
</reference>
<dbReference type="Pfam" id="PF24547">
    <property type="entry name" value="DUF7601"/>
    <property type="match status" value="1"/>
</dbReference>
<dbReference type="PROSITE" id="PS51820">
    <property type="entry name" value="PA14"/>
    <property type="match status" value="1"/>
</dbReference>